<keyword evidence="1" id="KW-1133">Transmembrane helix</keyword>
<protein>
    <submittedName>
        <fullName evidence="2">Uncharacterized protein</fullName>
    </submittedName>
</protein>
<accession>A0A4Y7UE87</accession>
<feature type="transmembrane region" description="Helical" evidence="1">
    <location>
        <begin position="43"/>
        <end position="61"/>
    </location>
</feature>
<gene>
    <name evidence="2" type="ORF">D0809_05535</name>
</gene>
<proteinExistence type="predicted"/>
<dbReference type="AlphaFoldDB" id="A0A4Y7UE87"/>
<reference evidence="2 3" key="1">
    <citation type="journal article" date="2018" name="Syst. Appl. Microbiol.">
        <title>Flavobacterium circumlabens sp. nov. and Flavobacterium cupreum sp. nov., two psychrotrophic species isolated from Antarctic environmental samples.</title>
        <authorList>
            <person name="Kralova S."/>
            <person name="Busse H.J."/>
            <person name="Svec P."/>
            <person name="Maslanova I."/>
            <person name="Stankova E."/>
            <person name="Bartak M."/>
            <person name="Sedlacek I."/>
        </authorList>
    </citation>
    <scope>NUCLEOTIDE SEQUENCE [LARGE SCALE GENOMIC DNA]</scope>
    <source>
        <strain evidence="2 3">CCM 8828</strain>
    </source>
</reference>
<name>A0A4Y7UE87_9FLAO</name>
<dbReference type="EMBL" id="QWDN01000002">
    <property type="protein sequence ID" value="TEB44664.1"/>
    <property type="molecule type" value="Genomic_DNA"/>
</dbReference>
<evidence type="ECO:0000313" key="3">
    <source>
        <dbReference type="Proteomes" id="UP000298340"/>
    </source>
</evidence>
<organism evidence="2 3">
    <name type="scientific">Flavobacterium circumlabens</name>
    <dbReference type="NCBI Taxonomy" id="2133765"/>
    <lineage>
        <taxon>Bacteria</taxon>
        <taxon>Pseudomonadati</taxon>
        <taxon>Bacteroidota</taxon>
        <taxon>Flavobacteriia</taxon>
        <taxon>Flavobacteriales</taxon>
        <taxon>Flavobacteriaceae</taxon>
        <taxon>Flavobacterium</taxon>
    </lineage>
</organism>
<keyword evidence="1" id="KW-0812">Transmembrane</keyword>
<dbReference type="Proteomes" id="UP000298340">
    <property type="component" value="Unassembled WGS sequence"/>
</dbReference>
<evidence type="ECO:0000256" key="1">
    <source>
        <dbReference type="SAM" id="Phobius"/>
    </source>
</evidence>
<evidence type="ECO:0000313" key="2">
    <source>
        <dbReference type="EMBL" id="TEB44664.1"/>
    </source>
</evidence>
<comment type="caution">
    <text evidence="2">The sequence shown here is derived from an EMBL/GenBank/DDBJ whole genome shotgun (WGS) entry which is preliminary data.</text>
</comment>
<sequence>MFWIGNWYLIIPIFKTLNYGAKLTRSKNSKSDFYHIMAVKKQITKIIVLSFISIEVFIYQIKNKKLHL</sequence>
<keyword evidence="1" id="KW-0472">Membrane</keyword>
<feature type="transmembrane region" description="Helical" evidence="1">
    <location>
        <begin position="6"/>
        <end position="23"/>
    </location>
</feature>